<proteinExistence type="predicted"/>
<accession>A0A318T5U5</accession>
<comment type="caution">
    <text evidence="2">The sequence shown here is derived from an EMBL/GenBank/DDBJ whole genome shotgun (WGS) entry which is preliminary data.</text>
</comment>
<dbReference type="Proteomes" id="UP000247454">
    <property type="component" value="Unassembled WGS sequence"/>
</dbReference>
<dbReference type="AlphaFoldDB" id="A0A318T5U5"/>
<evidence type="ECO:0000313" key="2">
    <source>
        <dbReference type="EMBL" id="PYE89654.1"/>
    </source>
</evidence>
<dbReference type="RefSeq" id="WP_181418337.1">
    <property type="nucleotide sequence ID" value="NZ_QJTF01000003.1"/>
</dbReference>
<keyword evidence="1" id="KW-0812">Transmembrane</keyword>
<keyword evidence="3" id="KW-1185">Reference proteome</keyword>
<evidence type="ECO:0000256" key="1">
    <source>
        <dbReference type="SAM" id="Phobius"/>
    </source>
</evidence>
<protein>
    <submittedName>
        <fullName evidence="2">Uncharacterized protein</fullName>
    </submittedName>
</protein>
<reference evidence="2 3" key="1">
    <citation type="submission" date="2018-06" db="EMBL/GenBank/DDBJ databases">
        <title>Genomic Encyclopedia of Type Strains, Phase III (KMG-III): the genomes of soil and plant-associated and newly described type strains.</title>
        <authorList>
            <person name="Whitman W."/>
        </authorList>
    </citation>
    <scope>NUCLEOTIDE SEQUENCE [LARGE SCALE GENOMIC DNA]</scope>
    <source>
        <strain evidence="2 3">ORS 1419</strain>
    </source>
</reference>
<organism evidence="2 3">
    <name type="scientific">Phyllobacterium leguminum</name>
    <dbReference type="NCBI Taxonomy" id="314237"/>
    <lineage>
        <taxon>Bacteria</taxon>
        <taxon>Pseudomonadati</taxon>
        <taxon>Pseudomonadota</taxon>
        <taxon>Alphaproteobacteria</taxon>
        <taxon>Hyphomicrobiales</taxon>
        <taxon>Phyllobacteriaceae</taxon>
        <taxon>Phyllobacterium</taxon>
    </lineage>
</organism>
<keyword evidence="1" id="KW-0472">Membrane</keyword>
<feature type="transmembrane region" description="Helical" evidence="1">
    <location>
        <begin position="6"/>
        <end position="32"/>
    </location>
</feature>
<dbReference type="EMBL" id="QJTF01000003">
    <property type="protein sequence ID" value="PYE89654.1"/>
    <property type="molecule type" value="Genomic_DNA"/>
</dbReference>
<keyword evidence="1" id="KW-1133">Transmembrane helix</keyword>
<sequence>MIMIEVPIGLIIFTALIIGIVIGWIGGAITAAEVMKRNGRRLNHDDA</sequence>
<name>A0A318T5U5_9HYPH</name>
<evidence type="ECO:0000313" key="3">
    <source>
        <dbReference type="Proteomes" id="UP000247454"/>
    </source>
</evidence>
<gene>
    <name evidence="2" type="ORF">C7477_103162</name>
</gene>